<dbReference type="EMBL" id="VFMO01000001">
    <property type="protein sequence ID" value="TQJ14943.1"/>
    <property type="molecule type" value="Genomic_DNA"/>
</dbReference>
<accession>A0A542EHY7</accession>
<name>A0A542EHY7_9MICO</name>
<gene>
    <name evidence="3" type="ORF">FB459_2459</name>
</gene>
<dbReference type="PANTHER" id="PTHR23028:SF53">
    <property type="entry name" value="ACYL_TRANSF_3 DOMAIN-CONTAINING PROTEIN"/>
    <property type="match status" value="1"/>
</dbReference>
<dbReference type="InterPro" id="IPR002656">
    <property type="entry name" value="Acyl_transf_3_dom"/>
</dbReference>
<dbReference type="AlphaFoldDB" id="A0A542EHY7"/>
<evidence type="ECO:0000259" key="2">
    <source>
        <dbReference type="Pfam" id="PF01757"/>
    </source>
</evidence>
<dbReference type="Proteomes" id="UP000320806">
    <property type="component" value="Unassembled WGS sequence"/>
</dbReference>
<evidence type="ECO:0000313" key="4">
    <source>
        <dbReference type="Proteomes" id="UP000320806"/>
    </source>
</evidence>
<dbReference type="RefSeq" id="WP_141928670.1">
    <property type="nucleotide sequence ID" value="NZ_BAABCI010000006.1"/>
</dbReference>
<dbReference type="OrthoDB" id="5242306at2"/>
<feature type="transmembrane region" description="Helical" evidence="1">
    <location>
        <begin position="12"/>
        <end position="32"/>
    </location>
</feature>
<feature type="transmembrane region" description="Helical" evidence="1">
    <location>
        <begin position="267"/>
        <end position="285"/>
    </location>
</feature>
<feature type="transmembrane region" description="Helical" evidence="1">
    <location>
        <begin position="135"/>
        <end position="152"/>
    </location>
</feature>
<comment type="caution">
    <text evidence="3">The sequence shown here is derived from an EMBL/GenBank/DDBJ whole genome shotgun (WGS) entry which is preliminary data.</text>
</comment>
<organism evidence="3 4">
    <name type="scientific">Yimella lutea</name>
    <dbReference type="NCBI Taxonomy" id="587872"/>
    <lineage>
        <taxon>Bacteria</taxon>
        <taxon>Bacillati</taxon>
        <taxon>Actinomycetota</taxon>
        <taxon>Actinomycetes</taxon>
        <taxon>Micrococcales</taxon>
        <taxon>Dermacoccaceae</taxon>
        <taxon>Yimella</taxon>
    </lineage>
</organism>
<dbReference type="InterPro" id="IPR050879">
    <property type="entry name" value="Acyltransferase_3"/>
</dbReference>
<keyword evidence="1" id="KW-0812">Transmembrane</keyword>
<dbReference type="GO" id="GO:0016020">
    <property type="term" value="C:membrane"/>
    <property type="evidence" value="ECO:0007669"/>
    <property type="project" value="TreeGrafter"/>
</dbReference>
<keyword evidence="1" id="KW-0472">Membrane</keyword>
<dbReference type="GO" id="GO:0016747">
    <property type="term" value="F:acyltransferase activity, transferring groups other than amino-acyl groups"/>
    <property type="evidence" value="ECO:0007669"/>
    <property type="project" value="InterPro"/>
</dbReference>
<feature type="transmembrane region" description="Helical" evidence="1">
    <location>
        <begin position="225"/>
        <end position="247"/>
    </location>
</feature>
<evidence type="ECO:0000313" key="3">
    <source>
        <dbReference type="EMBL" id="TQJ14943.1"/>
    </source>
</evidence>
<evidence type="ECO:0000256" key="1">
    <source>
        <dbReference type="SAM" id="Phobius"/>
    </source>
</evidence>
<dbReference type="Pfam" id="PF01757">
    <property type="entry name" value="Acyl_transf_3"/>
    <property type="match status" value="1"/>
</dbReference>
<feature type="transmembrane region" description="Helical" evidence="1">
    <location>
        <begin position="334"/>
        <end position="354"/>
    </location>
</feature>
<feature type="transmembrane region" description="Helical" evidence="1">
    <location>
        <begin position="38"/>
        <end position="58"/>
    </location>
</feature>
<feature type="domain" description="Acyltransferase 3" evidence="2">
    <location>
        <begin position="7"/>
        <end position="345"/>
    </location>
</feature>
<feature type="transmembrane region" description="Helical" evidence="1">
    <location>
        <begin position="159"/>
        <end position="179"/>
    </location>
</feature>
<keyword evidence="4" id="KW-1185">Reference proteome</keyword>
<protein>
    <submittedName>
        <fullName evidence="3">Peptidoglycan/LPS O-acetylase OafA/YrhL</fullName>
    </submittedName>
</protein>
<feature type="transmembrane region" description="Helical" evidence="1">
    <location>
        <begin position="191"/>
        <end position="213"/>
    </location>
</feature>
<dbReference type="PANTHER" id="PTHR23028">
    <property type="entry name" value="ACETYLTRANSFERASE"/>
    <property type="match status" value="1"/>
</dbReference>
<sequence length="381" mass="40498">MRRFPMLDGLRLLAAGLVLVSHVAFWTGASGIDVSGPLLARGDSGVAVFFAISAFLLLRPYFGRDVDLRRYVVHRAARILPAYFVALAAVWLVLFLRTGSVGGAIDVVAHLFLLQGYTGADYQAFTQTWSLTTEVTFYALVPFVGPVLARLARRDVRRTLLLLAAVALVGVLAQALATAGTAARATTWPGVLATSVIGHASWFAAGATLAVLMSGAGRTWLAGRVPAPSASMLFSTAALTYLLASLPWAGPVDLTAPTVSQAIVKELLYTAFAFLALAAATRPAGDEAAERVHRSPALRLAGDLSYAVFLWHVLVLQVLYLVAGWPLFAGGFGWMLFAVVTVTGMIAYASALLIEQPVMKRWASKPTTAPDDGTVLPSRSR</sequence>
<feature type="transmembrane region" description="Helical" evidence="1">
    <location>
        <begin position="306"/>
        <end position="328"/>
    </location>
</feature>
<proteinExistence type="predicted"/>
<keyword evidence="1" id="KW-1133">Transmembrane helix</keyword>
<feature type="transmembrane region" description="Helical" evidence="1">
    <location>
        <begin position="79"/>
        <end position="96"/>
    </location>
</feature>
<dbReference type="GO" id="GO:0009103">
    <property type="term" value="P:lipopolysaccharide biosynthetic process"/>
    <property type="evidence" value="ECO:0007669"/>
    <property type="project" value="TreeGrafter"/>
</dbReference>
<reference evidence="3 4" key="1">
    <citation type="submission" date="2019-06" db="EMBL/GenBank/DDBJ databases">
        <title>Sequencing the genomes of 1000 actinobacteria strains.</title>
        <authorList>
            <person name="Klenk H.-P."/>
        </authorList>
    </citation>
    <scope>NUCLEOTIDE SEQUENCE [LARGE SCALE GENOMIC DNA]</scope>
    <source>
        <strain evidence="3 4">DSM 19828</strain>
    </source>
</reference>